<dbReference type="EMBL" id="LXQA010801458">
    <property type="protein sequence ID" value="MCI71677.1"/>
    <property type="molecule type" value="Genomic_DNA"/>
</dbReference>
<comment type="caution">
    <text evidence="1">The sequence shown here is derived from an EMBL/GenBank/DDBJ whole genome shotgun (WGS) entry which is preliminary data.</text>
</comment>
<keyword evidence="2" id="KW-1185">Reference proteome</keyword>
<feature type="non-terminal residue" evidence="1">
    <location>
        <position position="66"/>
    </location>
</feature>
<dbReference type="AlphaFoldDB" id="A0A392UFS6"/>
<dbReference type="GO" id="GO:0016740">
    <property type="term" value="F:transferase activity"/>
    <property type="evidence" value="ECO:0007669"/>
    <property type="project" value="UniProtKB-KW"/>
</dbReference>
<evidence type="ECO:0000313" key="2">
    <source>
        <dbReference type="Proteomes" id="UP000265520"/>
    </source>
</evidence>
<name>A0A392UFS6_9FABA</name>
<sequence length="66" mass="7201">MARVFAMNGVDVTIITTKGNAAIFQKSIDHDFNRGRSIKTHVLEFPAKQVGLPVGVETFNADTPLD</sequence>
<accession>A0A392UFS6</accession>
<dbReference type="Proteomes" id="UP000265520">
    <property type="component" value="Unassembled WGS sequence"/>
</dbReference>
<proteinExistence type="predicted"/>
<evidence type="ECO:0000313" key="1">
    <source>
        <dbReference type="EMBL" id="MCI71677.1"/>
    </source>
</evidence>
<reference evidence="1 2" key="1">
    <citation type="journal article" date="2018" name="Front. Plant Sci.">
        <title>Red Clover (Trifolium pratense) and Zigzag Clover (T. medium) - A Picture of Genomic Similarities and Differences.</title>
        <authorList>
            <person name="Dluhosova J."/>
            <person name="Istvanek J."/>
            <person name="Nedelnik J."/>
            <person name="Repkova J."/>
        </authorList>
    </citation>
    <scope>NUCLEOTIDE SEQUENCE [LARGE SCALE GENOMIC DNA]</scope>
    <source>
        <strain evidence="2">cv. 10/8</strain>
        <tissue evidence="1">Leaf</tissue>
    </source>
</reference>
<protein>
    <submittedName>
        <fullName evidence="1">Anthocyanin 3'-O-beta-glucosyltransferase</fullName>
    </submittedName>
</protein>
<organism evidence="1 2">
    <name type="scientific">Trifolium medium</name>
    <dbReference type="NCBI Taxonomy" id="97028"/>
    <lineage>
        <taxon>Eukaryota</taxon>
        <taxon>Viridiplantae</taxon>
        <taxon>Streptophyta</taxon>
        <taxon>Embryophyta</taxon>
        <taxon>Tracheophyta</taxon>
        <taxon>Spermatophyta</taxon>
        <taxon>Magnoliopsida</taxon>
        <taxon>eudicotyledons</taxon>
        <taxon>Gunneridae</taxon>
        <taxon>Pentapetalae</taxon>
        <taxon>rosids</taxon>
        <taxon>fabids</taxon>
        <taxon>Fabales</taxon>
        <taxon>Fabaceae</taxon>
        <taxon>Papilionoideae</taxon>
        <taxon>50 kb inversion clade</taxon>
        <taxon>NPAAA clade</taxon>
        <taxon>Hologalegina</taxon>
        <taxon>IRL clade</taxon>
        <taxon>Trifolieae</taxon>
        <taxon>Trifolium</taxon>
    </lineage>
</organism>
<keyword evidence="1" id="KW-0808">Transferase</keyword>